<evidence type="ECO:0000256" key="6">
    <source>
        <dbReference type="ARBA" id="ARBA00022807"/>
    </source>
</evidence>
<protein>
    <recommendedName>
        <fullName evidence="8">Ubiquitin carboxyl-terminal hydrolase</fullName>
        <ecNumber evidence="8">3.4.19.12</ecNumber>
    </recommendedName>
</protein>
<dbReference type="PANTHER" id="PTHR10589">
    <property type="entry name" value="UBIQUITIN CARBOXYL-TERMINAL HYDROLASE"/>
    <property type="match status" value="1"/>
</dbReference>
<keyword evidence="12" id="KW-1185">Reference proteome</keyword>
<dbReference type="GO" id="GO:0004843">
    <property type="term" value="F:cysteine-type deubiquitinase activity"/>
    <property type="evidence" value="ECO:0007669"/>
    <property type="project" value="UniProtKB-UniRule"/>
</dbReference>
<dbReference type="GeneID" id="36329070"/>
<organism evidence="11 12">
    <name type="scientific">Postia placenta MAD-698-R-SB12</name>
    <dbReference type="NCBI Taxonomy" id="670580"/>
    <lineage>
        <taxon>Eukaryota</taxon>
        <taxon>Fungi</taxon>
        <taxon>Dikarya</taxon>
        <taxon>Basidiomycota</taxon>
        <taxon>Agaricomycotina</taxon>
        <taxon>Agaricomycetes</taxon>
        <taxon>Polyporales</taxon>
        <taxon>Adustoporiaceae</taxon>
        <taxon>Rhodonia</taxon>
    </lineage>
</organism>
<dbReference type="InterPro" id="IPR001578">
    <property type="entry name" value="Peptidase_C12_UCH"/>
</dbReference>
<dbReference type="Pfam" id="PF01088">
    <property type="entry name" value="Peptidase_C12"/>
    <property type="match status" value="1"/>
</dbReference>
<dbReference type="RefSeq" id="XP_024343348.1">
    <property type="nucleotide sequence ID" value="XM_024484121.1"/>
</dbReference>
<dbReference type="EMBL" id="KZ110592">
    <property type="protein sequence ID" value="OSX66554.1"/>
    <property type="molecule type" value="Genomic_DNA"/>
</dbReference>
<dbReference type="GO" id="GO:0006511">
    <property type="term" value="P:ubiquitin-dependent protein catabolic process"/>
    <property type="evidence" value="ECO:0007669"/>
    <property type="project" value="UniProtKB-UniRule"/>
</dbReference>
<dbReference type="EC" id="3.4.19.12" evidence="8"/>
<comment type="catalytic activity">
    <reaction evidence="1 7 8">
        <text>Thiol-dependent hydrolysis of ester, thioester, amide, peptide and isopeptide bonds formed by the C-terminal Gly of ubiquitin (a 76-residue protein attached to proteins as an intracellular targeting signal).</text>
        <dbReference type="EC" id="3.4.19.12"/>
    </reaction>
</comment>
<dbReference type="InterPro" id="IPR041507">
    <property type="entry name" value="UCH_C"/>
</dbReference>
<dbReference type="Gene3D" id="3.40.532.10">
    <property type="entry name" value="Peptidase C12, ubiquitin carboxyl-terminal hydrolase"/>
    <property type="match status" value="1"/>
</dbReference>
<dbReference type="InterPro" id="IPR038765">
    <property type="entry name" value="Papain-like_cys_pep_sf"/>
</dbReference>
<proteinExistence type="inferred from homology"/>
<evidence type="ECO:0000313" key="11">
    <source>
        <dbReference type="EMBL" id="OSX66554.1"/>
    </source>
</evidence>
<keyword evidence="5 7" id="KW-0378">Hydrolase</keyword>
<gene>
    <name evidence="11" type="ORF">POSPLADRAFT_1131711</name>
</gene>
<dbReference type="Gene3D" id="1.20.58.860">
    <property type="match status" value="1"/>
</dbReference>
<keyword evidence="3 7" id="KW-0645">Protease</keyword>
<comment type="similarity">
    <text evidence="2 7 8">Belongs to the peptidase C12 family.</text>
</comment>
<evidence type="ECO:0000256" key="4">
    <source>
        <dbReference type="ARBA" id="ARBA00022786"/>
    </source>
</evidence>
<feature type="region of interest" description="Disordered" evidence="9">
    <location>
        <begin position="314"/>
        <end position="341"/>
    </location>
</feature>
<keyword evidence="6 7" id="KW-0788">Thiol protease</keyword>
<evidence type="ECO:0000256" key="1">
    <source>
        <dbReference type="ARBA" id="ARBA00000707"/>
    </source>
</evidence>
<feature type="site" description="Transition state stabilizer" evidence="7">
    <location>
        <position position="101"/>
    </location>
</feature>
<evidence type="ECO:0000256" key="8">
    <source>
        <dbReference type="RuleBase" id="RU361215"/>
    </source>
</evidence>
<dbReference type="PROSITE" id="PS52048">
    <property type="entry name" value="UCH_DOMAIN"/>
    <property type="match status" value="1"/>
</dbReference>
<feature type="active site" description="Nucleophile" evidence="7">
    <location>
        <position position="107"/>
    </location>
</feature>
<dbReference type="GO" id="GO:0016579">
    <property type="term" value="P:protein deubiquitination"/>
    <property type="evidence" value="ECO:0007669"/>
    <property type="project" value="TreeGrafter"/>
</dbReference>
<feature type="site" description="Important for enzyme activity" evidence="7">
    <location>
        <position position="197"/>
    </location>
</feature>
<dbReference type="AlphaFoldDB" id="A0A1X6NDA1"/>
<evidence type="ECO:0000259" key="10">
    <source>
        <dbReference type="PROSITE" id="PS52048"/>
    </source>
</evidence>
<dbReference type="PROSITE" id="PS52049">
    <property type="entry name" value="ULD"/>
    <property type="match status" value="1"/>
</dbReference>
<evidence type="ECO:0000256" key="2">
    <source>
        <dbReference type="ARBA" id="ARBA00009326"/>
    </source>
</evidence>
<dbReference type="PANTHER" id="PTHR10589:SF16">
    <property type="entry name" value="UBIQUITIN CARBOXYL-TERMINAL HYDROLASE ISOZYME L5"/>
    <property type="match status" value="1"/>
</dbReference>
<dbReference type="Proteomes" id="UP000194127">
    <property type="component" value="Unassembled WGS sequence"/>
</dbReference>
<dbReference type="SUPFAM" id="SSF54001">
    <property type="entry name" value="Cysteine proteinases"/>
    <property type="match status" value="1"/>
</dbReference>
<evidence type="ECO:0000256" key="5">
    <source>
        <dbReference type="ARBA" id="ARBA00022801"/>
    </source>
</evidence>
<dbReference type="OrthoDB" id="1924260at2759"/>
<keyword evidence="4 7" id="KW-0833">Ubl conjugation pathway</keyword>
<name>A0A1X6NDA1_9APHY</name>
<accession>A0A1X6NDA1</accession>
<evidence type="ECO:0000313" key="12">
    <source>
        <dbReference type="Proteomes" id="UP000194127"/>
    </source>
</evidence>
<feature type="domain" description="UCH catalytic" evidence="10">
    <location>
        <begin position="9"/>
        <end position="245"/>
    </location>
</feature>
<dbReference type="GO" id="GO:0005737">
    <property type="term" value="C:cytoplasm"/>
    <property type="evidence" value="ECO:0007669"/>
    <property type="project" value="TreeGrafter"/>
</dbReference>
<dbReference type="InterPro" id="IPR036959">
    <property type="entry name" value="Peptidase_C12_UCH_sf"/>
</dbReference>
<sequence>MSAEEDQGGWQLTESDPGVFTYVRRRIPNFFLLMLAGCHSELLKSLGVPLVVDDLYSLDPVSLSEFQPLHAFVFLFKWVGSSAEPTAGRYEPDYPGFFAHQVVNNACATLAVMNAIGNIPGLPMSSQLSDLMNFTNGMDPQTRGMAITSSDWLREAHNTLSPPSAISLDGLGLPKTAEDAYHFIVYMPNMGCVYEFDGLKQYPINHGPYQESGEGWVAKAREVIEARIGTYPTGALEFSLLALHDDPIPSLQAHLVELQAAGRQSEAADLVVRLSTENSKRERWAFENSLRRHNYVGLIHALLLAMAKSGKLEAAKEGAKKTMHDRIQKRKEKGENAMDED</sequence>
<evidence type="ECO:0000256" key="7">
    <source>
        <dbReference type="PROSITE-ProRule" id="PRU01393"/>
    </source>
</evidence>
<evidence type="ECO:0000256" key="9">
    <source>
        <dbReference type="SAM" id="MobiDB-lite"/>
    </source>
</evidence>
<evidence type="ECO:0000256" key="3">
    <source>
        <dbReference type="ARBA" id="ARBA00022670"/>
    </source>
</evidence>
<dbReference type="PRINTS" id="PR00707">
    <property type="entry name" value="UBCTHYDRLASE"/>
</dbReference>
<feature type="active site" description="Proton donor" evidence="7">
    <location>
        <position position="182"/>
    </location>
</feature>
<dbReference type="Pfam" id="PF18031">
    <property type="entry name" value="UCH_C"/>
    <property type="match status" value="1"/>
</dbReference>
<dbReference type="STRING" id="670580.A0A1X6NDA1"/>
<reference evidence="11 12" key="1">
    <citation type="submission" date="2017-04" db="EMBL/GenBank/DDBJ databases">
        <title>Genome Sequence of the Model Brown-Rot Fungus Postia placenta SB12.</title>
        <authorList>
            <consortium name="DOE Joint Genome Institute"/>
            <person name="Gaskell J."/>
            <person name="Kersten P."/>
            <person name="Larrondo L.F."/>
            <person name="Canessa P."/>
            <person name="Martinez D."/>
            <person name="Hibbett D."/>
            <person name="Schmoll M."/>
            <person name="Kubicek C.P."/>
            <person name="Martinez A.T."/>
            <person name="Yadav J."/>
            <person name="Master E."/>
            <person name="Magnuson J.K."/>
            <person name="James T."/>
            <person name="Yaver D."/>
            <person name="Berka R."/>
            <person name="Labutti K."/>
            <person name="Lipzen A."/>
            <person name="Aerts A."/>
            <person name="Barry K."/>
            <person name="Henrissat B."/>
            <person name="Blanchette R."/>
            <person name="Grigoriev I."/>
            <person name="Cullen D."/>
        </authorList>
    </citation>
    <scope>NUCLEOTIDE SEQUENCE [LARGE SCALE GENOMIC DNA]</scope>
    <source>
        <strain evidence="11 12">MAD-698-R-SB12</strain>
    </source>
</reference>